<dbReference type="Pfam" id="PF01406">
    <property type="entry name" value="tRNA-synt_1e"/>
    <property type="match status" value="1"/>
</dbReference>
<feature type="binding site" evidence="9">
    <location>
        <position position="272"/>
    </location>
    <ligand>
        <name>Zn(2+)</name>
        <dbReference type="ChEBI" id="CHEBI:29105"/>
    </ligand>
</feature>
<evidence type="ECO:0000256" key="7">
    <source>
        <dbReference type="ARBA" id="ARBA00022917"/>
    </source>
</evidence>
<dbReference type="InterPro" id="IPR032678">
    <property type="entry name" value="tRNA-synt_1_cat_dom"/>
</dbReference>
<comment type="subcellular location">
    <subcellularLocation>
        <location evidence="9">Cytoplasm</location>
    </subcellularLocation>
</comment>
<dbReference type="SUPFAM" id="SSF52374">
    <property type="entry name" value="Nucleotidylyl transferase"/>
    <property type="match status" value="1"/>
</dbReference>
<dbReference type="HAMAP" id="MF_00041">
    <property type="entry name" value="Cys_tRNA_synth"/>
    <property type="match status" value="1"/>
</dbReference>
<dbReference type="EC" id="6.1.1.16" evidence="9"/>
<proteinExistence type="inferred from homology"/>
<comment type="caution">
    <text evidence="11">The sequence shown here is derived from an EMBL/GenBank/DDBJ whole genome shotgun (WGS) entry which is preliminary data.</text>
</comment>
<comment type="catalytic activity">
    <reaction evidence="9">
        <text>tRNA(Cys) + L-cysteine + ATP = L-cysteinyl-tRNA(Cys) + AMP + diphosphate</text>
        <dbReference type="Rhea" id="RHEA:17773"/>
        <dbReference type="Rhea" id="RHEA-COMP:9661"/>
        <dbReference type="Rhea" id="RHEA-COMP:9679"/>
        <dbReference type="ChEBI" id="CHEBI:30616"/>
        <dbReference type="ChEBI" id="CHEBI:33019"/>
        <dbReference type="ChEBI" id="CHEBI:35235"/>
        <dbReference type="ChEBI" id="CHEBI:78442"/>
        <dbReference type="ChEBI" id="CHEBI:78517"/>
        <dbReference type="ChEBI" id="CHEBI:456215"/>
        <dbReference type="EC" id="6.1.1.16"/>
    </reaction>
</comment>
<keyword evidence="5 9" id="KW-0862">Zinc</keyword>
<dbReference type="GO" id="GO:0008270">
    <property type="term" value="F:zinc ion binding"/>
    <property type="evidence" value="ECO:0007669"/>
    <property type="project" value="UniProtKB-UniRule"/>
</dbReference>
<dbReference type="NCBIfam" id="TIGR00435">
    <property type="entry name" value="cysS"/>
    <property type="match status" value="1"/>
</dbReference>
<dbReference type="PANTHER" id="PTHR10890:SF3">
    <property type="entry name" value="CYSTEINE--TRNA LIGASE, CYTOPLASMIC"/>
    <property type="match status" value="1"/>
</dbReference>
<feature type="binding site" evidence="9">
    <location>
        <position position="27"/>
    </location>
    <ligand>
        <name>Zn(2+)</name>
        <dbReference type="ChEBI" id="CHEBI:29105"/>
    </ligand>
</feature>
<evidence type="ECO:0000313" key="11">
    <source>
        <dbReference type="EMBL" id="KKP44699.1"/>
    </source>
</evidence>
<dbReference type="GO" id="GO:0004817">
    <property type="term" value="F:cysteine-tRNA ligase activity"/>
    <property type="evidence" value="ECO:0007669"/>
    <property type="project" value="UniProtKB-UniRule"/>
</dbReference>
<dbReference type="InterPro" id="IPR024909">
    <property type="entry name" value="Cys-tRNA/MSH_ligase"/>
</dbReference>
<evidence type="ECO:0000313" key="12">
    <source>
        <dbReference type="Proteomes" id="UP000034302"/>
    </source>
</evidence>
<dbReference type="Gene3D" id="3.40.50.620">
    <property type="entry name" value="HUPs"/>
    <property type="match status" value="1"/>
</dbReference>
<dbReference type="InterPro" id="IPR009080">
    <property type="entry name" value="tRNAsynth_Ia_anticodon-bd"/>
</dbReference>
<evidence type="ECO:0000256" key="6">
    <source>
        <dbReference type="ARBA" id="ARBA00022840"/>
    </source>
</evidence>
<evidence type="ECO:0000256" key="1">
    <source>
        <dbReference type="ARBA" id="ARBA00011245"/>
    </source>
</evidence>
<evidence type="ECO:0000256" key="3">
    <source>
        <dbReference type="ARBA" id="ARBA00022723"/>
    </source>
</evidence>
<feature type="binding site" evidence="9">
    <location>
        <position position="243"/>
    </location>
    <ligand>
        <name>Zn(2+)</name>
        <dbReference type="ChEBI" id="CHEBI:29105"/>
    </ligand>
</feature>
<accession>A0A0F9ZKP8</accession>
<keyword evidence="3 9" id="KW-0479">Metal-binding</keyword>
<comment type="cofactor">
    <cofactor evidence="9">
        <name>Zn(2+)</name>
        <dbReference type="ChEBI" id="CHEBI:29105"/>
    </cofactor>
    <text evidence="9">Binds 1 zinc ion per subunit.</text>
</comment>
<organism evidence="11 12">
    <name type="scientific">candidate division WS6 bacterium GW2011_GWC1_33_20</name>
    <dbReference type="NCBI Taxonomy" id="1619089"/>
    <lineage>
        <taxon>Bacteria</taxon>
        <taxon>Candidatus Dojkabacteria</taxon>
    </lineage>
</organism>
<dbReference type="PANTHER" id="PTHR10890">
    <property type="entry name" value="CYSTEINYL-TRNA SYNTHETASE"/>
    <property type="match status" value="1"/>
</dbReference>
<gene>
    <name evidence="9" type="primary">cysS</name>
    <name evidence="11" type="ORF">UR34_C0001G0045</name>
</gene>
<protein>
    <recommendedName>
        <fullName evidence="9">Cysteine--tRNA ligase</fullName>
        <ecNumber evidence="9">6.1.1.16</ecNumber>
    </recommendedName>
    <alternativeName>
        <fullName evidence="9">Cysteinyl-tRNA synthetase</fullName>
        <shortName evidence="9">CysRS</shortName>
    </alternativeName>
</protein>
<keyword evidence="8 9" id="KW-0030">Aminoacyl-tRNA synthetase</keyword>
<comment type="subunit">
    <text evidence="1 9">Monomer.</text>
</comment>
<keyword evidence="7 9" id="KW-0648">Protein biosynthesis</keyword>
<dbReference type="Proteomes" id="UP000034302">
    <property type="component" value="Unassembled WGS sequence"/>
</dbReference>
<dbReference type="EMBL" id="LBOV01000001">
    <property type="protein sequence ID" value="KKP44699.1"/>
    <property type="molecule type" value="Genomic_DNA"/>
</dbReference>
<dbReference type="InterPro" id="IPR014729">
    <property type="entry name" value="Rossmann-like_a/b/a_fold"/>
</dbReference>
<dbReference type="InterPro" id="IPR015803">
    <property type="entry name" value="Cys-tRNA-ligase"/>
</dbReference>
<reference evidence="11 12" key="1">
    <citation type="journal article" date="2015" name="Nature">
        <title>rRNA introns, odd ribosomes, and small enigmatic genomes across a large radiation of phyla.</title>
        <authorList>
            <person name="Brown C.T."/>
            <person name="Hug L.A."/>
            <person name="Thomas B.C."/>
            <person name="Sharon I."/>
            <person name="Castelle C.J."/>
            <person name="Singh A."/>
            <person name="Wilkins M.J."/>
            <person name="Williams K.H."/>
            <person name="Banfield J.F."/>
        </authorList>
    </citation>
    <scope>NUCLEOTIDE SEQUENCE [LARGE SCALE GENOMIC DNA]</scope>
</reference>
<evidence type="ECO:0000259" key="10">
    <source>
        <dbReference type="Pfam" id="PF01406"/>
    </source>
</evidence>
<feature type="short sequence motif" description="'HIGH' region" evidence="9">
    <location>
        <begin position="29"/>
        <end position="39"/>
    </location>
</feature>
<keyword evidence="9" id="KW-0963">Cytoplasm</keyword>
<keyword evidence="6 9" id="KW-0067">ATP-binding</keyword>
<dbReference type="SUPFAM" id="SSF47323">
    <property type="entry name" value="Anticodon-binding domain of a subclass of class I aminoacyl-tRNA synthetases"/>
    <property type="match status" value="1"/>
</dbReference>
<dbReference type="GO" id="GO:0005524">
    <property type="term" value="F:ATP binding"/>
    <property type="evidence" value="ECO:0007669"/>
    <property type="project" value="UniProtKB-UniRule"/>
</dbReference>
<comment type="caution">
    <text evidence="9">Lacks conserved residue(s) required for the propagation of feature annotation.</text>
</comment>
<keyword evidence="4 9" id="KW-0547">Nucleotide-binding</keyword>
<feature type="binding site" evidence="9">
    <location>
        <position position="268"/>
    </location>
    <ligand>
        <name>Zn(2+)</name>
        <dbReference type="ChEBI" id="CHEBI:29105"/>
    </ligand>
</feature>
<dbReference type="PRINTS" id="PR00983">
    <property type="entry name" value="TRNASYNTHCYS"/>
</dbReference>
<dbReference type="GO" id="GO:0005829">
    <property type="term" value="C:cytosol"/>
    <property type="evidence" value="ECO:0007669"/>
    <property type="project" value="TreeGrafter"/>
</dbReference>
<evidence type="ECO:0000256" key="8">
    <source>
        <dbReference type="ARBA" id="ARBA00023146"/>
    </source>
</evidence>
<sequence>MKLYSTLDRKIVDIVPIKQGELSIYSCGPTVYFRMHLGNLRAYVNWDILHRALLYLGYDVKRVMNITDVGHMSSTDDFGSDFGEDKMDKQAIQEGIQPIDIANKYTDTVLDDFRSLNILAPNGSEIPKDLTHENIQEYGWSRATEYIQQIIDIVKKIEANGYTYETKQAVYFDVTKIPEYTIFTGQQLSEKEIGVREEVEVDDEKKNPADFVLWMKRVGKYKDHIMNWPSPWGDGFPGWHIECTAMGTSILGEHFDIHTGGIDHIPVHHTNERAQNIGTFGHPVVKYWIHNEWLLNKDEDKLSKSKGGAYTLPEIILLGFDPLDVRYFFVSINYKTKVKFSLEALEGAKNSRLSLLRRVQELGKKQGTVIPEYVERFKHELENNLNMSGVLALINELLKSNNPKENILSTIYDFDKVLRLNLNSEIVKEENVDSEIEGILKQREEARLNKNFLESDRLRDLILSKGYKVLDTPNGQTLEKI</sequence>
<feature type="domain" description="tRNA synthetases class I catalytic" evidence="10">
    <location>
        <begin position="15"/>
        <end position="349"/>
    </location>
</feature>
<dbReference type="PATRIC" id="fig|1619089.3.peg.45"/>
<dbReference type="AlphaFoldDB" id="A0A0F9ZKP8"/>
<evidence type="ECO:0000256" key="9">
    <source>
        <dbReference type="HAMAP-Rule" id="MF_00041"/>
    </source>
</evidence>
<name>A0A0F9ZKP8_9BACT</name>
<keyword evidence="2 9" id="KW-0436">Ligase</keyword>
<comment type="similarity">
    <text evidence="9">Belongs to the class-I aminoacyl-tRNA synthetase family.</text>
</comment>
<evidence type="ECO:0000256" key="2">
    <source>
        <dbReference type="ARBA" id="ARBA00022598"/>
    </source>
</evidence>
<feature type="binding site" evidence="9">
    <location>
        <position position="304"/>
    </location>
    <ligand>
        <name>ATP</name>
        <dbReference type="ChEBI" id="CHEBI:30616"/>
    </ligand>
</feature>
<dbReference type="GO" id="GO:0006423">
    <property type="term" value="P:cysteinyl-tRNA aminoacylation"/>
    <property type="evidence" value="ECO:0007669"/>
    <property type="project" value="UniProtKB-UniRule"/>
</dbReference>
<evidence type="ECO:0000256" key="5">
    <source>
        <dbReference type="ARBA" id="ARBA00022833"/>
    </source>
</evidence>
<evidence type="ECO:0000256" key="4">
    <source>
        <dbReference type="ARBA" id="ARBA00022741"/>
    </source>
</evidence>